<proteinExistence type="predicted"/>
<reference evidence="2" key="2">
    <citation type="submission" date="2013-10" db="EMBL/GenBank/DDBJ databases">
        <authorList>
            <person name="Aslett M."/>
        </authorList>
    </citation>
    <scope>NUCLEOTIDE SEQUENCE [LARGE SCALE GENOMIC DNA]</scope>
    <source>
        <strain evidence="2">Houghton</strain>
    </source>
</reference>
<evidence type="ECO:0000313" key="3">
    <source>
        <dbReference type="Proteomes" id="UP000030750"/>
    </source>
</evidence>
<evidence type="ECO:0000256" key="1">
    <source>
        <dbReference type="SAM" id="MobiDB-lite"/>
    </source>
</evidence>
<name>U6LTU5_9EIME</name>
<dbReference type="EMBL" id="HG712669">
    <property type="protein sequence ID" value="CDJ51220.1"/>
    <property type="molecule type" value="Genomic_DNA"/>
</dbReference>
<dbReference type="Proteomes" id="UP000030750">
    <property type="component" value="Unassembled WGS sequence"/>
</dbReference>
<reference evidence="2" key="1">
    <citation type="submission" date="2013-10" db="EMBL/GenBank/DDBJ databases">
        <title>Genomic analysis of the causative agents of coccidiosis in chickens.</title>
        <authorList>
            <person name="Reid A.J."/>
            <person name="Blake D."/>
            <person name="Billington K."/>
            <person name="Browne H."/>
            <person name="Dunn M."/>
            <person name="Hung S."/>
            <person name="Kawahara F."/>
            <person name="Miranda-Saavedra D."/>
            <person name="Mourier T."/>
            <person name="Nagra H."/>
            <person name="Otto T.D."/>
            <person name="Rawlings N."/>
            <person name="Sanchez A."/>
            <person name="Sanders M."/>
            <person name="Subramaniam C."/>
            <person name="Tay Y."/>
            <person name="Dear P."/>
            <person name="Doerig C."/>
            <person name="Gruber A."/>
            <person name="Parkinson J."/>
            <person name="Shirley M."/>
            <person name="Wan K.L."/>
            <person name="Berriman M."/>
            <person name="Tomley F."/>
            <person name="Pain A."/>
        </authorList>
    </citation>
    <scope>NUCLEOTIDE SEQUENCE [LARGE SCALE GENOMIC DNA]</scope>
    <source>
        <strain evidence="2">Houghton</strain>
    </source>
</reference>
<keyword evidence="3" id="KW-1185">Reference proteome</keyword>
<feature type="compositionally biased region" description="Basic residues" evidence="1">
    <location>
        <begin position="104"/>
        <end position="121"/>
    </location>
</feature>
<gene>
    <name evidence="2" type="ORF">EBH_0040250</name>
</gene>
<feature type="region of interest" description="Disordered" evidence="1">
    <location>
        <begin position="1"/>
        <end position="44"/>
    </location>
</feature>
<feature type="compositionally biased region" description="Basic and acidic residues" evidence="1">
    <location>
        <begin position="17"/>
        <end position="44"/>
    </location>
</feature>
<feature type="region of interest" description="Disordered" evidence="1">
    <location>
        <begin position="58"/>
        <end position="134"/>
    </location>
</feature>
<sequence>MKPAAAISGSCRGPLQELKKTKSKEKNQTNAKEGKGGQRDRIKEYMEQKFYEQFMPKRDYTSRIRRPAIAKDTLRPSPLKAAAAAAAAATRGDSALKGEQAPKKPARKQKKRKEKKKKSNKGRQQPTTKGDICAMVLSHMRDL</sequence>
<accession>U6LTU5</accession>
<dbReference type="AlphaFoldDB" id="U6LTU5"/>
<dbReference type="OrthoDB" id="354431at2759"/>
<protein>
    <submittedName>
        <fullName evidence="2">Uncharacterized protein</fullName>
    </submittedName>
</protein>
<evidence type="ECO:0000313" key="2">
    <source>
        <dbReference type="EMBL" id="CDJ51220.1"/>
    </source>
</evidence>
<dbReference type="VEuPathDB" id="ToxoDB:EBH_0040250"/>
<organism evidence="2 3">
    <name type="scientific">Eimeria brunetti</name>
    <dbReference type="NCBI Taxonomy" id="51314"/>
    <lineage>
        <taxon>Eukaryota</taxon>
        <taxon>Sar</taxon>
        <taxon>Alveolata</taxon>
        <taxon>Apicomplexa</taxon>
        <taxon>Conoidasida</taxon>
        <taxon>Coccidia</taxon>
        <taxon>Eucoccidiorida</taxon>
        <taxon>Eimeriorina</taxon>
        <taxon>Eimeriidae</taxon>
        <taxon>Eimeria</taxon>
    </lineage>
</organism>